<keyword evidence="2" id="KW-1185">Reference proteome</keyword>
<evidence type="ECO:0000313" key="2">
    <source>
        <dbReference type="Proteomes" id="UP001189429"/>
    </source>
</evidence>
<proteinExistence type="predicted"/>
<accession>A0ABN9YEM8</accession>
<evidence type="ECO:0000313" key="1">
    <source>
        <dbReference type="EMBL" id="CAK0911274.1"/>
    </source>
</evidence>
<organism evidence="1 2">
    <name type="scientific">Prorocentrum cordatum</name>
    <dbReference type="NCBI Taxonomy" id="2364126"/>
    <lineage>
        <taxon>Eukaryota</taxon>
        <taxon>Sar</taxon>
        <taxon>Alveolata</taxon>
        <taxon>Dinophyceae</taxon>
        <taxon>Prorocentrales</taxon>
        <taxon>Prorocentraceae</taxon>
        <taxon>Prorocentrum</taxon>
    </lineage>
</organism>
<sequence length="136" mass="15093">MRDSLDPSAPEEQGAKIIIGAWTTMADNVDYGRAFVSETIRMFRVSDAHRKGDEMEGPDPKGKLMFALAPHFDLMTALKMRKKTIVPPTKEFHAEKLLQAMGVALCKADGTKPIGSGPKLELDRVVERQLKALQKK</sequence>
<dbReference type="Proteomes" id="UP001189429">
    <property type="component" value="Unassembled WGS sequence"/>
</dbReference>
<protein>
    <submittedName>
        <fullName evidence="1">Uncharacterized protein</fullName>
    </submittedName>
</protein>
<reference evidence="1" key="1">
    <citation type="submission" date="2023-10" db="EMBL/GenBank/DDBJ databases">
        <authorList>
            <person name="Chen Y."/>
            <person name="Shah S."/>
            <person name="Dougan E. K."/>
            <person name="Thang M."/>
            <person name="Chan C."/>
        </authorList>
    </citation>
    <scope>NUCLEOTIDE SEQUENCE [LARGE SCALE GENOMIC DNA]</scope>
</reference>
<name>A0ABN9YEM8_9DINO</name>
<gene>
    <name evidence="1" type="ORF">PCOR1329_LOCUS85199</name>
</gene>
<dbReference type="EMBL" id="CAUYUJ010022548">
    <property type="protein sequence ID" value="CAK0911274.1"/>
    <property type="molecule type" value="Genomic_DNA"/>
</dbReference>
<comment type="caution">
    <text evidence="1">The sequence shown here is derived from an EMBL/GenBank/DDBJ whole genome shotgun (WGS) entry which is preliminary data.</text>
</comment>